<dbReference type="InterPro" id="IPR036591">
    <property type="entry name" value="YggU-like_sf"/>
</dbReference>
<organism evidence="3 4">
    <name type="scientific">Kribbella pittospori</name>
    <dbReference type="NCBI Taxonomy" id="722689"/>
    <lineage>
        <taxon>Bacteria</taxon>
        <taxon>Bacillati</taxon>
        <taxon>Actinomycetota</taxon>
        <taxon>Actinomycetes</taxon>
        <taxon>Propionibacteriales</taxon>
        <taxon>Kribbellaceae</taxon>
        <taxon>Kribbella</taxon>
    </lineage>
</organism>
<sequence>MRILLRVKAGASRTAVGGRYDGPAGPALVVAVAARAVEGQATKAGLEAIAAAFGVRRTAVTLVRGATSRDKLVEVEGDDTEIRSRLEGLLGRLGDRDA</sequence>
<dbReference type="PANTHER" id="PTHR13420:SF7">
    <property type="entry name" value="UPF0235 PROTEIN C15ORF40"/>
    <property type="match status" value="1"/>
</dbReference>
<dbReference type="GO" id="GO:0005737">
    <property type="term" value="C:cytoplasm"/>
    <property type="evidence" value="ECO:0007669"/>
    <property type="project" value="TreeGrafter"/>
</dbReference>
<keyword evidence="4" id="KW-1185">Reference proteome</keyword>
<name>A0A4R0K5G9_9ACTN</name>
<comment type="caution">
    <text evidence="3">The sequence shown here is derived from an EMBL/GenBank/DDBJ whole genome shotgun (WGS) entry which is preliminary data.</text>
</comment>
<dbReference type="HAMAP" id="MF_00634">
    <property type="entry name" value="UPF0235"/>
    <property type="match status" value="1"/>
</dbReference>
<comment type="similarity">
    <text evidence="1 2">Belongs to the UPF0235 family.</text>
</comment>
<evidence type="ECO:0000256" key="1">
    <source>
        <dbReference type="ARBA" id="ARBA00010364"/>
    </source>
</evidence>
<dbReference type="Gene3D" id="3.30.1200.10">
    <property type="entry name" value="YggU-like"/>
    <property type="match status" value="1"/>
</dbReference>
<evidence type="ECO:0000313" key="3">
    <source>
        <dbReference type="EMBL" id="TCC54427.1"/>
    </source>
</evidence>
<dbReference type="PANTHER" id="PTHR13420">
    <property type="entry name" value="UPF0235 PROTEIN C15ORF40"/>
    <property type="match status" value="1"/>
</dbReference>
<evidence type="ECO:0000313" key="4">
    <source>
        <dbReference type="Proteomes" id="UP000291144"/>
    </source>
</evidence>
<evidence type="ECO:0000256" key="2">
    <source>
        <dbReference type="HAMAP-Rule" id="MF_00634"/>
    </source>
</evidence>
<gene>
    <name evidence="3" type="ORF">E0H73_38940</name>
</gene>
<dbReference type="Pfam" id="PF02594">
    <property type="entry name" value="DUF167"/>
    <property type="match status" value="1"/>
</dbReference>
<dbReference type="OrthoDB" id="5244571at2"/>
<accession>A0A4R0K5G9</accession>
<proteinExistence type="inferred from homology"/>
<dbReference type="SUPFAM" id="SSF69786">
    <property type="entry name" value="YggU-like"/>
    <property type="match status" value="1"/>
</dbReference>
<dbReference type="EMBL" id="SJKB01000019">
    <property type="protein sequence ID" value="TCC54427.1"/>
    <property type="molecule type" value="Genomic_DNA"/>
</dbReference>
<dbReference type="InterPro" id="IPR003746">
    <property type="entry name" value="DUF167"/>
</dbReference>
<reference evidence="3 4" key="1">
    <citation type="submission" date="2019-02" db="EMBL/GenBank/DDBJ databases">
        <title>Kribbella capetownensis sp. nov. and Kribbella speibonae sp. nov., isolated from soil.</title>
        <authorList>
            <person name="Curtis S.M."/>
            <person name="Norton I."/>
            <person name="Everest G.J."/>
            <person name="Meyers P.R."/>
        </authorList>
    </citation>
    <scope>NUCLEOTIDE SEQUENCE [LARGE SCALE GENOMIC DNA]</scope>
    <source>
        <strain evidence="3 4">NRRL B-24813</strain>
    </source>
</reference>
<dbReference type="NCBIfam" id="TIGR00251">
    <property type="entry name" value="DUF167 family protein"/>
    <property type="match status" value="1"/>
</dbReference>
<dbReference type="SMART" id="SM01152">
    <property type="entry name" value="DUF167"/>
    <property type="match status" value="1"/>
</dbReference>
<dbReference type="RefSeq" id="WP_131365171.1">
    <property type="nucleotide sequence ID" value="NZ_SJKB01000019.1"/>
</dbReference>
<protein>
    <recommendedName>
        <fullName evidence="2">UPF0235 protein E0H73_38940</fullName>
    </recommendedName>
</protein>
<dbReference type="Proteomes" id="UP000291144">
    <property type="component" value="Unassembled WGS sequence"/>
</dbReference>
<dbReference type="AlphaFoldDB" id="A0A4R0K5G9"/>